<evidence type="ECO:0000259" key="10">
    <source>
        <dbReference type="Pfam" id="PF00288"/>
    </source>
</evidence>
<comment type="pathway">
    <text evidence="9">Isoprenoid biosynthesis; isopentenyl diphosphate biosynthesis via DXP pathway; isopentenyl diphosphate from 1-deoxy-D-xylulose 5-phosphate: step 3/6.</text>
</comment>
<dbReference type="SUPFAM" id="SSF54211">
    <property type="entry name" value="Ribosomal protein S5 domain 2-like"/>
    <property type="match status" value="1"/>
</dbReference>
<dbReference type="EMBL" id="CP115667">
    <property type="protein sequence ID" value="WBW50231.1"/>
    <property type="molecule type" value="Genomic_DNA"/>
</dbReference>
<comment type="catalytic activity">
    <reaction evidence="9">
        <text>4-CDP-2-C-methyl-D-erythritol + ATP = 4-CDP-2-C-methyl-D-erythritol 2-phosphate + ADP + H(+)</text>
        <dbReference type="Rhea" id="RHEA:18437"/>
        <dbReference type="ChEBI" id="CHEBI:15378"/>
        <dbReference type="ChEBI" id="CHEBI:30616"/>
        <dbReference type="ChEBI" id="CHEBI:57823"/>
        <dbReference type="ChEBI" id="CHEBI:57919"/>
        <dbReference type="ChEBI" id="CHEBI:456216"/>
        <dbReference type="EC" id="2.7.1.148"/>
    </reaction>
</comment>
<evidence type="ECO:0000313" key="12">
    <source>
        <dbReference type="EMBL" id="WBW50231.1"/>
    </source>
</evidence>
<dbReference type="GO" id="GO:0050515">
    <property type="term" value="F:4-(cytidine 5'-diphospho)-2-C-methyl-D-erythritol kinase activity"/>
    <property type="evidence" value="ECO:0007669"/>
    <property type="project" value="UniProtKB-EC"/>
</dbReference>
<dbReference type="InterPro" id="IPR036554">
    <property type="entry name" value="GHMP_kinase_C_sf"/>
</dbReference>
<evidence type="ECO:0000313" key="13">
    <source>
        <dbReference type="Proteomes" id="UP001210339"/>
    </source>
</evidence>
<dbReference type="InterPro" id="IPR020568">
    <property type="entry name" value="Ribosomal_Su5_D2-typ_SF"/>
</dbReference>
<evidence type="ECO:0000256" key="6">
    <source>
        <dbReference type="ARBA" id="ARBA00022777"/>
    </source>
</evidence>
<dbReference type="NCBIfam" id="TIGR00154">
    <property type="entry name" value="ispE"/>
    <property type="match status" value="1"/>
</dbReference>
<keyword evidence="4 9" id="KW-0808">Transferase</keyword>
<comment type="function">
    <text evidence="9">Catalyzes the phosphorylation of the position 2 hydroxy group of 4-diphosphocytidyl-2C-methyl-D-erythritol.</text>
</comment>
<evidence type="ECO:0000256" key="2">
    <source>
        <dbReference type="ARBA" id="ARBA00012052"/>
    </source>
</evidence>
<dbReference type="PANTHER" id="PTHR43527">
    <property type="entry name" value="4-DIPHOSPHOCYTIDYL-2-C-METHYL-D-ERYTHRITOL KINASE, CHLOROPLASTIC"/>
    <property type="match status" value="1"/>
</dbReference>
<feature type="active site" evidence="9">
    <location>
        <position position="6"/>
    </location>
</feature>
<dbReference type="Gene3D" id="3.30.70.890">
    <property type="entry name" value="GHMP kinase, C-terminal domain"/>
    <property type="match status" value="1"/>
</dbReference>
<feature type="domain" description="GHMP kinase C-terminal" evidence="11">
    <location>
        <begin position="186"/>
        <end position="257"/>
    </location>
</feature>
<keyword evidence="5 9" id="KW-0547">Nucleotide-binding</keyword>
<dbReference type="RefSeq" id="WP_271191762.1">
    <property type="nucleotide sequence ID" value="NZ_CP115667.1"/>
</dbReference>
<dbReference type="Proteomes" id="UP001210339">
    <property type="component" value="Chromosome"/>
</dbReference>
<dbReference type="EC" id="2.7.1.148" evidence="2 9"/>
<comment type="similarity">
    <text evidence="1 9">Belongs to the GHMP kinase family. IspE subfamily.</text>
</comment>
<dbReference type="PIRSF" id="PIRSF010376">
    <property type="entry name" value="IspE"/>
    <property type="match status" value="1"/>
</dbReference>
<dbReference type="Pfam" id="PF08544">
    <property type="entry name" value="GHMP_kinases_C"/>
    <property type="match status" value="1"/>
</dbReference>
<dbReference type="PANTHER" id="PTHR43527:SF2">
    <property type="entry name" value="4-DIPHOSPHOCYTIDYL-2-C-METHYL-D-ERYTHRITOL KINASE, CHLOROPLASTIC"/>
    <property type="match status" value="1"/>
</dbReference>
<dbReference type="InterPro" id="IPR006204">
    <property type="entry name" value="GHMP_kinase_N_dom"/>
</dbReference>
<sequence>MKSYAKINLSLHVKSPRPDGYHNIESLMQKVDLADEMAVTLSDTFTILCDRPLPEVNTLTKAYDAITAVYGQLPVAVRLNKVIPMGSGLAGGSANAADLIHAVDALYHLGMTMEEKRRIAVEVGADVPFMLESHAGICEGIGERVRPLSLGDYIGVIVNPGFEVSSKDVYEHMSLNPQPLSMERLIEVIQKRDLDAVSTALRNDMEPYVFSRYPQVKALKDTMGRFTPACLMSGSGASVYGLFVDEGAAEGAYRYFADRVCTFKVKFL</sequence>
<evidence type="ECO:0000256" key="4">
    <source>
        <dbReference type="ARBA" id="ARBA00022679"/>
    </source>
</evidence>
<proteinExistence type="inferred from homology"/>
<feature type="domain" description="GHMP kinase N-terminal" evidence="10">
    <location>
        <begin position="57"/>
        <end position="130"/>
    </location>
</feature>
<evidence type="ECO:0000256" key="7">
    <source>
        <dbReference type="ARBA" id="ARBA00022840"/>
    </source>
</evidence>
<feature type="active site" evidence="9">
    <location>
        <position position="126"/>
    </location>
</feature>
<keyword evidence="13" id="KW-1185">Reference proteome</keyword>
<evidence type="ECO:0000256" key="3">
    <source>
        <dbReference type="ARBA" id="ARBA00017473"/>
    </source>
</evidence>
<dbReference type="Gene3D" id="3.30.230.10">
    <property type="match status" value="1"/>
</dbReference>
<reference evidence="12 13" key="1">
    <citation type="submission" date="2023-01" db="EMBL/GenBank/DDBJ databases">
        <authorList>
            <person name="Lee S.H."/>
            <person name="Jung H.S."/>
            <person name="Yun J.U."/>
        </authorList>
    </citation>
    <scope>NUCLEOTIDE SEQUENCE [LARGE SCALE GENOMIC DNA]</scope>
    <source>
        <strain evidence="12 13">CBA3646</strain>
    </source>
</reference>
<organism evidence="12 13">
    <name type="scientific">Peptoniphilus equinus</name>
    <dbReference type="NCBI Taxonomy" id="3016343"/>
    <lineage>
        <taxon>Bacteria</taxon>
        <taxon>Bacillati</taxon>
        <taxon>Bacillota</taxon>
        <taxon>Tissierellia</taxon>
        <taxon>Tissierellales</taxon>
        <taxon>Peptoniphilaceae</taxon>
        <taxon>Peptoniphilus</taxon>
    </lineage>
</organism>
<evidence type="ECO:0000256" key="8">
    <source>
        <dbReference type="ARBA" id="ARBA00032554"/>
    </source>
</evidence>
<feature type="binding site" evidence="9">
    <location>
        <begin position="84"/>
        <end position="94"/>
    </location>
    <ligand>
        <name>ATP</name>
        <dbReference type="ChEBI" id="CHEBI:30616"/>
    </ligand>
</feature>
<dbReference type="SUPFAM" id="SSF55060">
    <property type="entry name" value="GHMP Kinase, C-terminal domain"/>
    <property type="match status" value="1"/>
</dbReference>
<evidence type="ECO:0000256" key="1">
    <source>
        <dbReference type="ARBA" id="ARBA00009684"/>
    </source>
</evidence>
<protein>
    <recommendedName>
        <fullName evidence="3 9">4-diphosphocytidyl-2-C-methyl-D-erythritol kinase</fullName>
        <shortName evidence="9">CMK</shortName>
        <ecNumber evidence="2 9">2.7.1.148</ecNumber>
    </recommendedName>
    <alternativeName>
        <fullName evidence="8 9">4-(cytidine-5'-diphospho)-2-C-methyl-D-erythritol kinase</fullName>
    </alternativeName>
</protein>
<evidence type="ECO:0000256" key="5">
    <source>
        <dbReference type="ARBA" id="ARBA00022741"/>
    </source>
</evidence>
<dbReference type="InterPro" id="IPR004424">
    <property type="entry name" value="IspE"/>
</dbReference>
<dbReference type="Pfam" id="PF00288">
    <property type="entry name" value="GHMP_kinases_N"/>
    <property type="match status" value="1"/>
</dbReference>
<name>A0ABY7QV00_9FIRM</name>
<dbReference type="InterPro" id="IPR013750">
    <property type="entry name" value="GHMP_kinase_C_dom"/>
</dbReference>
<accession>A0ABY7QV00</accession>
<evidence type="ECO:0000259" key="11">
    <source>
        <dbReference type="Pfam" id="PF08544"/>
    </source>
</evidence>
<evidence type="ECO:0000256" key="9">
    <source>
        <dbReference type="HAMAP-Rule" id="MF_00061"/>
    </source>
</evidence>
<dbReference type="InterPro" id="IPR014721">
    <property type="entry name" value="Ribsml_uS5_D2-typ_fold_subgr"/>
</dbReference>
<keyword evidence="7 9" id="KW-0067">ATP-binding</keyword>
<keyword evidence="6 9" id="KW-0418">Kinase</keyword>
<dbReference type="HAMAP" id="MF_00061">
    <property type="entry name" value="IspE"/>
    <property type="match status" value="1"/>
</dbReference>
<gene>
    <name evidence="9 12" type="primary">ispE</name>
    <name evidence="12" type="ORF">O6R05_01430</name>
</gene>
<keyword evidence="9" id="KW-0414">Isoprene biosynthesis</keyword>